<proteinExistence type="predicted"/>
<organism evidence="2 4">
    <name type="scientific">Amycolatopsis azurea DSM 43854</name>
    <dbReference type="NCBI Taxonomy" id="1238180"/>
    <lineage>
        <taxon>Bacteria</taxon>
        <taxon>Bacillati</taxon>
        <taxon>Actinomycetota</taxon>
        <taxon>Actinomycetes</taxon>
        <taxon>Pseudonocardiales</taxon>
        <taxon>Pseudonocardiaceae</taxon>
        <taxon>Amycolatopsis</taxon>
    </lineage>
</organism>
<reference evidence="2 4" key="1">
    <citation type="submission" date="2012-10" db="EMBL/GenBank/DDBJ databases">
        <title>Genome assembly of Amycolatopsis azurea DSM 43854.</title>
        <authorList>
            <person name="Khatri I."/>
            <person name="Kaur I."/>
            <person name="Subramanian S."/>
            <person name="Mayilraj S."/>
        </authorList>
    </citation>
    <scope>NUCLEOTIDE SEQUENCE [LARGE SCALE GENOMIC DNA]</scope>
    <source>
        <strain evidence="2 4">DSM 43854</strain>
    </source>
</reference>
<protein>
    <submittedName>
        <fullName evidence="2">Putative cyclase-dehydratase</fullName>
    </submittedName>
</protein>
<evidence type="ECO:0000313" key="2">
    <source>
        <dbReference type="EMBL" id="EMD26163.1"/>
    </source>
</evidence>
<dbReference type="RefSeq" id="WP_005158454.1">
    <property type="nucleotide sequence ID" value="NZ_ANMG01000035.1"/>
</dbReference>
<reference evidence="3 5" key="2">
    <citation type="submission" date="2017-02" db="EMBL/GenBank/DDBJ databases">
        <title>Amycolatopsis azurea DSM 43854 draft genome.</title>
        <authorList>
            <person name="Mayilraj S."/>
        </authorList>
    </citation>
    <scope>NUCLEOTIDE SEQUENCE [LARGE SCALE GENOMIC DNA]</scope>
    <source>
        <strain evidence="3 5">DSM 43854</strain>
    </source>
</reference>
<dbReference type="EMBL" id="ANMG01000035">
    <property type="protein sequence ID" value="EMD26163.1"/>
    <property type="molecule type" value="Genomic_DNA"/>
</dbReference>
<dbReference type="PATRIC" id="fig|1238180.3.peg.4043"/>
<evidence type="ECO:0000313" key="4">
    <source>
        <dbReference type="Proteomes" id="UP000014137"/>
    </source>
</evidence>
<dbReference type="Proteomes" id="UP000188551">
    <property type="component" value="Unassembled WGS sequence"/>
</dbReference>
<keyword evidence="5" id="KW-1185">Reference proteome</keyword>
<sequence length="227" mass="23078">MTVGSKWATRLVAVGVMSLAAVVPAAATAGASAAAPVPADFAQQGYASSQVKVDYGCLVTFPGGSANMPYSLTFKVTAPNSVAPQGLFGIAFDPPVITPNPTFQSDVRDVELQFKLPANTTLLGYALFGGSGLGGSKTTVERKGNVLVLKATGPFLANTPFDLPSLLVGLKAGSNGLAQSATGGTGIDNPSFRWMRNSVTPGDPPGTLRPLLCEPPAPVKLSTTTVG</sequence>
<feature type="chain" id="PRO_5039141283" evidence="1">
    <location>
        <begin position="34"/>
        <end position="227"/>
    </location>
</feature>
<evidence type="ECO:0000313" key="3">
    <source>
        <dbReference type="EMBL" id="OOC01411.1"/>
    </source>
</evidence>
<gene>
    <name evidence="3" type="ORF">B0293_38115</name>
    <name evidence="2" type="ORF">C791_3711</name>
</gene>
<evidence type="ECO:0000256" key="1">
    <source>
        <dbReference type="SAM" id="SignalP"/>
    </source>
</evidence>
<dbReference type="AlphaFoldDB" id="M2PNP2"/>
<dbReference type="EMBL" id="MUXN01000028">
    <property type="protein sequence ID" value="OOC01411.1"/>
    <property type="molecule type" value="Genomic_DNA"/>
</dbReference>
<dbReference type="Proteomes" id="UP000014137">
    <property type="component" value="Unassembled WGS sequence"/>
</dbReference>
<dbReference type="OrthoDB" id="4259960at2"/>
<name>M2PNP2_9PSEU</name>
<accession>M2PNP2</accession>
<keyword evidence="1" id="KW-0732">Signal</keyword>
<comment type="caution">
    <text evidence="2">The sequence shown here is derived from an EMBL/GenBank/DDBJ whole genome shotgun (WGS) entry which is preliminary data.</text>
</comment>
<evidence type="ECO:0000313" key="5">
    <source>
        <dbReference type="Proteomes" id="UP000188551"/>
    </source>
</evidence>
<feature type="signal peptide" evidence="1">
    <location>
        <begin position="1"/>
        <end position="33"/>
    </location>
</feature>